<evidence type="ECO:0000313" key="1">
    <source>
        <dbReference type="EMBL" id="NEN24197.1"/>
    </source>
</evidence>
<name>A0A7K3WR95_9FLAO</name>
<dbReference type="AlphaFoldDB" id="A0A7K3WR95"/>
<dbReference type="EMBL" id="JAAGVY010000021">
    <property type="protein sequence ID" value="NEN24197.1"/>
    <property type="molecule type" value="Genomic_DNA"/>
</dbReference>
<keyword evidence="2" id="KW-1185">Reference proteome</keyword>
<protein>
    <submittedName>
        <fullName evidence="1">Uncharacterized protein</fullName>
    </submittedName>
</protein>
<accession>A0A7K3WR95</accession>
<gene>
    <name evidence="1" type="ORF">G3O08_11855</name>
</gene>
<organism evidence="1 2">
    <name type="scientific">Cryomorpha ignava</name>
    <dbReference type="NCBI Taxonomy" id="101383"/>
    <lineage>
        <taxon>Bacteria</taxon>
        <taxon>Pseudomonadati</taxon>
        <taxon>Bacteroidota</taxon>
        <taxon>Flavobacteriia</taxon>
        <taxon>Flavobacteriales</taxon>
        <taxon>Cryomorphaceae</taxon>
        <taxon>Cryomorpha</taxon>
    </lineage>
</organism>
<reference evidence="1 2" key="1">
    <citation type="submission" date="2020-02" db="EMBL/GenBank/DDBJ databases">
        <title>Out from the shadows clarifying the taxonomy of the family Cryomorphaceae and related taxa by utilizing the GTDB taxonomic framework.</title>
        <authorList>
            <person name="Bowman J.P."/>
        </authorList>
    </citation>
    <scope>NUCLEOTIDE SEQUENCE [LARGE SCALE GENOMIC DNA]</scope>
    <source>
        <strain evidence="1 2">QSSC 1-22</strain>
    </source>
</reference>
<sequence>MKRWNTEDENHVLNGILFEIYFNSRGQFRQRDFKCSFIDEIFSSENRNNFEKAFEFITNQIMPFDEFVFYMPFYPPTTLPIEILFKEVSDFYEDYDETVFIIESIKLHNVEIMVSAGKNHFGSVECTLEDFVKKISSELCIPKSQLRLTMNFKKTDLKNISYPFSLSLSKRVHTKLGLNN</sequence>
<dbReference type="Proteomes" id="UP000486602">
    <property type="component" value="Unassembled WGS sequence"/>
</dbReference>
<dbReference type="RefSeq" id="WP_163285590.1">
    <property type="nucleotide sequence ID" value="NZ_JAAGVY010000021.1"/>
</dbReference>
<comment type="caution">
    <text evidence="1">The sequence shown here is derived from an EMBL/GenBank/DDBJ whole genome shotgun (WGS) entry which is preliminary data.</text>
</comment>
<evidence type="ECO:0000313" key="2">
    <source>
        <dbReference type="Proteomes" id="UP000486602"/>
    </source>
</evidence>
<proteinExistence type="predicted"/>